<keyword evidence="6 8" id="KW-0472">Membrane</keyword>
<evidence type="ECO:0000256" key="7">
    <source>
        <dbReference type="PIRSR" id="PIRSR001217-1"/>
    </source>
</evidence>
<dbReference type="EMBL" id="CP027806">
    <property type="protein sequence ID" value="AXJ00634.1"/>
    <property type="molecule type" value="Genomic_DNA"/>
</dbReference>
<dbReference type="GO" id="GO:0008236">
    <property type="term" value="F:serine-type peptidase activity"/>
    <property type="evidence" value="ECO:0007669"/>
    <property type="project" value="UniProtKB-KW"/>
</dbReference>
<evidence type="ECO:0000256" key="1">
    <source>
        <dbReference type="ARBA" id="ARBA00004370"/>
    </source>
</evidence>
<dbReference type="SUPFAM" id="SSF52096">
    <property type="entry name" value="ClpP/crotonase"/>
    <property type="match status" value="2"/>
</dbReference>
<dbReference type="RefSeq" id="WP_114983910.1">
    <property type="nucleotide sequence ID" value="NZ_CP027806.1"/>
</dbReference>
<reference evidence="10 11" key="1">
    <citation type="submission" date="2018-03" db="EMBL/GenBank/DDBJ databases">
        <title>Phenotypic and genomic properties of Cyclonatronum proteinivorum gen. nov., sp. nov., a haloalkaliphilic bacteroidete from soda lakes possessing Na+-translocating rhodopsin.</title>
        <authorList>
            <person name="Toshchakov S.V."/>
            <person name="Korzhenkov A."/>
            <person name="Samarov N.I."/>
            <person name="Kublanov I.V."/>
            <person name="Muntyan M.S."/>
            <person name="Sorokin D.Y."/>
        </authorList>
    </citation>
    <scope>NUCLEOTIDE SEQUENCE [LARGE SCALE GENOMIC DNA]</scope>
    <source>
        <strain evidence="10 11">Omega</strain>
    </source>
</reference>
<keyword evidence="4" id="KW-0378">Hydrolase</keyword>
<evidence type="ECO:0000256" key="4">
    <source>
        <dbReference type="ARBA" id="ARBA00022801"/>
    </source>
</evidence>
<dbReference type="PANTHER" id="PTHR33209">
    <property type="entry name" value="PROTEASE 4"/>
    <property type="match status" value="1"/>
</dbReference>
<dbReference type="InterPro" id="IPR004634">
    <property type="entry name" value="Pept_S49_pIV"/>
</dbReference>
<organism evidence="10 11">
    <name type="scientific">Cyclonatronum proteinivorum</name>
    <dbReference type="NCBI Taxonomy" id="1457365"/>
    <lineage>
        <taxon>Bacteria</taxon>
        <taxon>Pseudomonadati</taxon>
        <taxon>Balneolota</taxon>
        <taxon>Balneolia</taxon>
        <taxon>Balneolales</taxon>
        <taxon>Cyclonatronaceae</taxon>
        <taxon>Cyclonatronum</taxon>
    </lineage>
</organism>
<evidence type="ECO:0000256" key="5">
    <source>
        <dbReference type="ARBA" id="ARBA00022825"/>
    </source>
</evidence>
<feature type="active site" description="Proton donor/acceptor" evidence="7">
    <location>
        <position position="192"/>
    </location>
</feature>
<dbReference type="Gene3D" id="3.90.226.10">
    <property type="entry name" value="2-enoyl-CoA Hydratase, Chain A, domain 1"/>
    <property type="match status" value="3"/>
</dbReference>
<feature type="active site" description="Nucleophile" evidence="7">
    <location>
        <position position="395"/>
    </location>
</feature>
<proteinExistence type="inferred from homology"/>
<keyword evidence="8" id="KW-0812">Transmembrane</keyword>
<dbReference type="NCBIfam" id="TIGR00705">
    <property type="entry name" value="SppA_67K"/>
    <property type="match status" value="1"/>
</dbReference>
<protein>
    <submittedName>
        <fullName evidence="10">Serine peptidase, MEROPS family S49</fullName>
    </submittedName>
</protein>
<evidence type="ECO:0000313" key="11">
    <source>
        <dbReference type="Proteomes" id="UP000254808"/>
    </source>
</evidence>
<dbReference type="InterPro" id="IPR004635">
    <property type="entry name" value="Pept_S49_SppA"/>
</dbReference>
<keyword evidence="8" id="KW-1133">Transmembrane helix</keyword>
<evidence type="ECO:0000256" key="6">
    <source>
        <dbReference type="ARBA" id="ARBA00023136"/>
    </source>
</evidence>
<evidence type="ECO:0000259" key="9">
    <source>
        <dbReference type="Pfam" id="PF01343"/>
    </source>
</evidence>
<dbReference type="InterPro" id="IPR047272">
    <property type="entry name" value="S49_SppA_C"/>
</dbReference>
<feature type="transmembrane region" description="Helical" evidence="8">
    <location>
        <begin position="12"/>
        <end position="32"/>
    </location>
</feature>
<dbReference type="InterPro" id="IPR047217">
    <property type="entry name" value="S49_SppA_67K_type_N"/>
</dbReference>
<dbReference type="PANTHER" id="PTHR33209:SF1">
    <property type="entry name" value="PEPTIDASE S49 DOMAIN-CONTAINING PROTEIN"/>
    <property type="match status" value="1"/>
</dbReference>
<feature type="domain" description="Peptidase S49" evidence="9">
    <location>
        <begin position="141"/>
        <end position="272"/>
    </location>
</feature>
<dbReference type="GO" id="GO:0006465">
    <property type="term" value="P:signal peptide processing"/>
    <property type="evidence" value="ECO:0007669"/>
    <property type="project" value="InterPro"/>
</dbReference>
<keyword evidence="11" id="KW-1185">Reference proteome</keyword>
<dbReference type="InterPro" id="IPR002142">
    <property type="entry name" value="Peptidase_S49"/>
</dbReference>
<gene>
    <name evidence="10" type="ORF">CYPRO_1378</name>
</gene>
<dbReference type="InterPro" id="IPR029045">
    <property type="entry name" value="ClpP/crotonase-like_dom_sf"/>
</dbReference>
<dbReference type="NCBIfam" id="TIGR00706">
    <property type="entry name" value="SppA_dom"/>
    <property type="match status" value="1"/>
</dbReference>
<dbReference type="CDD" id="cd07018">
    <property type="entry name" value="S49_SppA_67K_type"/>
    <property type="match status" value="1"/>
</dbReference>
<evidence type="ECO:0000256" key="8">
    <source>
        <dbReference type="SAM" id="Phobius"/>
    </source>
</evidence>
<dbReference type="KEGG" id="cprv:CYPRO_1378"/>
<evidence type="ECO:0000256" key="2">
    <source>
        <dbReference type="ARBA" id="ARBA00008683"/>
    </source>
</evidence>
<accession>A0A345UJI2</accession>
<dbReference type="CDD" id="cd07023">
    <property type="entry name" value="S49_Sppa_N_C"/>
    <property type="match status" value="1"/>
</dbReference>
<evidence type="ECO:0000313" key="10">
    <source>
        <dbReference type="EMBL" id="AXJ00634.1"/>
    </source>
</evidence>
<comment type="subcellular location">
    <subcellularLocation>
        <location evidence="1">Membrane</location>
    </subcellularLocation>
</comment>
<feature type="domain" description="Peptidase S49" evidence="9">
    <location>
        <begin position="379"/>
        <end position="530"/>
    </location>
</feature>
<dbReference type="GO" id="GO:0016020">
    <property type="term" value="C:membrane"/>
    <property type="evidence" value="ECO:0007669"/>
    <property type="project" value="UniProtKB-SubCell"/>
</dbReference>
<name>A0A345UJI2_9BACT</name>
<dbReference type="Pfam" id="PF01343">
    <property type="entry name" value="Peptidase_S49"/>
    <property type="match status" value="2"/>
</dbReference>
<evidence type="ECO:0000256" key="3">
    <source>
        <dbReference type="ARBA" id="ARBA00022670"/>
    </source>
</evidence>
<keyword evidence="5" id="KW-0720">Serine protease</keyword>
<comment type="similarity">
    <text evidence="2">Belongs to the peptidase S49 family.</text>
</comment>
<dbReference type="Proteomes" id="UP000254808">
    <property type="component" value="Chromosome"/>
</dbReference>
<dbReference type="OrthoDB" id="9764363at2"/>
<sequence length="596" mass="66195">MIDFIKQVFASAIGFIMVFVLFFFFLFILFVATSSDPEPKVSPNTVLFMKASGGIAERTSSDPFEQFFASGSPGAFSVRSFENNLRKAAADENIEGILLEVDFVATSWPTLQHLRRAMINFREESGKFIYATTNDLGLNEQGFYLASAADSIFAPPMSLTQFDGLVLEGMFLKSMLDEIGVEAEVIHQGAYKSAGDMFQRTNFSAEDREQLTAIFSHITDELEQAVAERTGMSRSEVTQMMNQPPRLDIEYYAERGLIDAIVFPSELEARIKSRIGLDEGDDLNRISSRRYERVSERSAGLERAPREAVAVIYANGAIMPGTDDPFAFGSEQTINVDNFQRSLNRALNDNNVKAIVVRINSPGGSAATSDAIWQLIQEAREQKPVVASMGAVAASGGYYIAMAAETIVADRTTITGSIGVIGLRFDATRLLEDRLKLDYDEIRFHDNANWLSPTRPLSASQRDAFSFFIDDAYDKFLARVSESRGMSVEDIHEVAQGRVWSGEDARNAGLIDAVGGLDMAIQFAADKAGLTAWSVRELPRDQSFLETLASRSEVSVRNIFSRNIPMYEEMSFIRHMAETSARPHAWALLPWQLEVK</sequence>
<keyword evidence="3" id="KW-0645">Protease</keyword>
<dbReference type="PIRSF" id="PIRSF001217">
    <property type="entry name" value="Protease_4_SppA"/>
    <property type="match status" value="1"/>
</dbReference>
<dbReference type="AlphaFoldDB" id="A0A345UJI2"/>